<feature type="transmembrane region" description="Helical" evidence="2">
    <location>
        <begin position="46"/>
        <end position="70"/>
    </location>
</feature>
<feature type="transmembrane region" description="Helical" evidence="2">
    <location>
        <begin position="98"/>
        <end position="127"/>
    </location>
</feature>
<dbReference type="AlphaFoldDB" id="A0A1M6L6P9"/>
<keyword evidence="2" id="KW-1133">Transmembrane helix</keyword>
<feature type="compositionally biased region" description="Low complexity" evidence="1">
    <location>
        <begin position="9"/>
        <end position="18"/>
    </location>
</feature>
<evidence type="ECO:0000313" key="3">
    <source>
        <dbReference type="EMBL" id="SHJ66794.1"/>
    </source>
</evidence>
<name>A0A1M6L6P9_9ACTN</name>
<dbReference type="OrthoDB" id="3503648at2"/>
<organism evidence="3 4">
    <name type="scientific">Nocardiopsis flavescens</name>
    <dbReference type="NCBI Taxonomy" id="758803"/>
    <lineage>
        <taxon>Bacteria</taxon>
        <taxon>Bacillati</taxon>
        <taxon>Actinomycetota</taxon>
        <taxon>Actinomycetes</taxon>
        <taxon>Streptosporangiales</taxon>
        <taxon>Nocardiopsidaceae</taxon>
        <taxon>Nocardiopsis</taxon>
    </lineage>
</organism>
<feature type="transmembrane region" description="Helical" evidence="2">
    <location>
        <begin position="224"/>
        <end position="245"/>
    </location>
</feature>
<feature type="transmembrane region" description="Helical" evidence="2">
    <location>
        <begin position="173"/>
        <end position="191"/>
    </location>
</feature>
<evidence type="ECO:0000256" key="1">
    <source>
        <dbReference type="SAM" id="MobiDB-lite"/>
    </source>
</evidence>
<gene>
    <name evidence="3" type="ORF">SAMN05421803_10896</name>
</gene>
<proteinExistence type="predicted"/>
<dbReference type="RefSeq" id="WP_073379971.1">
    <property type="nucleotide sequence ID" value="NZ_FQZK01000008.1"/>
</dbReference>
<keyword evidence="4" id="KW-1185">Reference proteome</keyword>
<sequence length="753" mass="78087">MPSPGTPVPRSSEQSAAEAAERQPPRDGGEPTQAAALALARLAPGLLTSAFAVPLLPVVVLGSVLFALLVPQRFAWTDGPIVFTAGPATAPLTGPESAALAVFALALPLALGISLTAALVVATASCLDVPVSARTAVRWAARPRRATGAAVLAAALFLAAPVPALVVAERFTVLWGLAAGAVPLWAATVLAHRAARLVAGPPRAAGPRTGRAWWPVPRGRMPSYTLRPAVTVVTTLAVALLVGWGTSFLPGPPPFRWTTALFLVGAVCVAGGSWLAALLVTGAMEYRDSDSPGAVGNEHGEERAARRDASVEELRAALLGPLAPAPAGGKASESRLRNAFPVLGAAVAAVLVLPGALWVRPGEPVDFSVEYVSMDRGQWPGWDVLNMAAFDDGLRLSAPTVELWCAPRCTVALHPRDEEAEAGEGTHSRVPGGQVRAVWERGRPPADSDADRAWTLTLGTDCDARGCHGPEQELDTLEVFGDTVHEPVYLADVAEYDDGFHVVSAFPEDGETAVDVRSCDEECSAPVTVGRFPASTERGLPEHLLDTATGPAGEPAATLYDRNTGAVHLLRCSDTACTATSSTEIVPPAVAAHNILQPAAWDGTRTGARTEVRPDGRPVVAYRATDGSARLVDCASADCADFTERVLTGPGWEQHLPGLALDPQGRPVLALADSGTAMLSLVACTDTGCSEWDSLVLHDAVRVRSGAELLIDDGGRPVVAAFIDPAAVRADGYGLNGVVALHRCAEPGCGLGD</sequence>
<feature type="compositionally biased region" description="Basic and acidic residues" evidence="1">
    <location>
        <begin position="19"/>
        <end position="29"/>
    </location>
</feature>
<keyword evidence="2" id="KW-0812">Transmembrane</keyword>
<evidence type="ECO:0000256" key="2">
    <source>
        <dbReference type="SAM" id="Phobius"/>
    </source>
</evidence>
<dbReference type="Proteomes" id="UP000184452">
    <property type="component" value="Unassembled WGS sequence"/>
</dbReference>
<keyword evidence="2" id="KW-0472">Membrane</keyword>
<dbReference type="STRING" id="758803.SAMN05421803_10896"/>
<feature type="region of interest" description="Disordered" evidence="1">
    <location>
        <begin position="1"/>
        <end position="32"/>
    </location>
</feature>
<feature type="transmembrane region" description="Helical" evidence="2">
    <location>
        <begin position="148"/>
        <end position="167"/>
    </location>
</feature>
<reference evidence="3 4" key="1">
    <citation type="submission" date="2016-11" db="EMBL/GenBank/DDBJ databases">
        <authorList>
            <person name="Jaros S."/>
            <person name="Januszkiewicz K."/>
            <person name="Wedrychowicz H."/>
        </authorList>
    </citation>
    <scope>NUCLEOTIDE SEQUENCE [LARGE SCALE GENOMIC DNA]</scope>
    <source>
        <strain evidence="3 4">CGMCC 4.5723</strain>
    </source>
</reference>
<evidence type="ECO:0000313" key="4">
    <source>
        <dbReference type="Proteomes" id="UP000184452"/>
    </source>
</evidence>
<protein>
    <submittedName>
        <fullName evidence="3">Uncharacterized protein</fullName>
    </submittedName>
</protein>
<feature type="transmembrane region" description="Helical" evidence="2">
    <location>
        <begin position="339"/>
        <end position="359"/>
    </location>
</feature>
<accession>A0A1M6L6P9</accession>
<feature type="transmembrane region" description="Helical" evidence="2">
    <location>
        <begin position="257"/>
        <end position="280"/>
    </location>
</feature>
<dbReference type="EMBL" id="FQZK01000008">
    <property type="protein sequence ID" value="SHJ66794.1"/>
    <property type="molecule type" value="Genomic_DNA"/>
</dbReference>